<evidence type="ECO:0000256" key="2">
    <source>
        <dbReference type="ARBA" id="ARBA00005587"/>
    </source>
</evidence>
<evidence type="ECO:0000313" key="8">
    <source>
        <dbReference type="EMBL" id="CAF5073876.1"/>
    </source>
</evidence>
<feature type="transmembrane region" description="Helical" evidence="6">
    <location>
        <begin position="79"/>
        <end position="98"/>
    </location>
</feature>
<accession>A0A815AY15</accession>
<evidence type="ECO:0000313" key="7">
    <source>
        <dbReference type="EMBL" id="CAF1260419.1"/>
    </source>
</evidence>
<dbReference type="OrthoDB" id="3648309at2759"/>
<evidence type="ECO:0000256" key="6">
    <source>
        <dbReference type="SAM" id="Phobius"/>
    </source>
</evidence>
<dbReference type="NCBIfam" id="NF038013">
    <property type="entry name" value="AceTr_1"/>
    <property type="match status" value="1"/>
</dbReference>
<dbReference type="EMBL" id="CAJNOW010000169">
    <property type="protein sequence ID" value="CAF1260419.1"/>
    <property type="molecule type" value="Genomic_DNA"/>
</dbReference>
<dbReference type="PANTHER" id="PTHR31123:SF1">
    <property type="entry name" value="ACCUMULATION OF DYADS PROTEIN 2-RELATED"/>
    <property type="match status" value="1"/>
</dbReference>
<evidence type="ECO:0000313" key="9">
    <source>
        <dbReference type="Proteomes" id="UP000663834"/>
    </source>
</evidence>
<reference evidence="7" key="1">
    <citation type="submission" date="2021-02" db="EMBL/GenBank/DDBJ databases">
        <authorList>
            <person name="Nowell W R."/>
        </authorList>
    </citation>
    <scope>NUCLEOTIDE SEQUENCE</scope>
</reference>
<evidence type="ECO:0000256" key="1">
    <source>
        <dbReference type="ARBA" id="ARBA00004141"/>
    </source>
</evidence>
<dbReference type="Pfam" id="PF01184">
    <property type="entry name" value="Gpr1_Fun34_YaaH"/>
    <property type="match status" value="1"/>
</dbReference>
<dbReference type="PANTHER" id="PTHR31123">
    <property type="entry name" value="ACCUMULATION OF DYADS PROTEIN 2-RELATED"/>
    <property type="match status" value="1"/>
</dbReference>
<sequence length="159" mass="17578">MMYTARRTIPMDEYNRKIFESFLRFQESTKYSPTTNANSHGPAFQDLNATPLGLCSFPITTFCVSMYLAGAAVPVNASMGVIMGAALFYGGATLNLAGYLEYRDGNNFGALRFCSYGAFWLSLASLYVAAFDFLTGYKNESVLNNAMGVFFLHGQFLQH</sequence>
<dbReference type="InterPro" id="IPR000791">
    <property type="entry name" value="Gpr1/Fun34/SatP-like"/>
</dbReference>
<dbReference type="Proteomes" id="UP000681720">
    <property type="component" value="Unassembled WGS sequence"/>
</dbReference>
<dbReference type="AlphaFoldDB" id="A0A815AY15"/>
<name>A0A815AY15_9BILA</name>
<evidence type="ECO:0000256" key="5">
    <source>
        <dbReference type="ARBA" id="ARBA00023136"/>
    </source>
</evidence>
<keyword evidence="5 6" id="KW-0472">Membrane</keyword>
<evidence type="ECO:0000256" key="4">
    <source>
        <dbReference type="ARBA" id="ARBA00022989"/>
    </source>
</evidence>
<keyword evidence="3 6" id="KW-0812">Transmembrane</keyword>
<dbReference type="Proteomes" id="UP000663834">
    <property type="component" value="Unassembled WGS sequence"/>
</dbReference>
<dbReference type="InterPro" id="IPR051633">
    <property type="entry name" value="AceTr"/>
</dbReference>
<gene>
    <name evidence="8" type="ORF">GIL414_LOCUS61280</name>
    <name evidence="7" type="ORF">KQP761_LOCUS2767</name>
</gene>
<dbReference type="GO" id="GO:0005886">
    <property type="term" value="C:plasma membrane"/>
    <property type="evidence" value="ECO:0007669"/>
    <property type="project" value="TreeGrafter"/>
</dbReference>
<evidence type="ECO:0000256" key="3">
    <source>
        <dbReference type="ARBA" id="ARBA00022692"/>
    </source>
</evidence>
<comment type="subcellular location">
    <subcellularLocation>
        <location evidence="1">Membrane</location>
        <topology evidence="1">Multi-pass membrane protein</topology>
    </subcellularLocation>
</comment>
<protein>
    <submittedName>
        <fullName evidence="7">Uncharacterized protein</fullName>
    </submittedName>
</protein>
<dbReference type="EMBL" id="CAJOBJ010240263">
    <property type="protein sequence ID" value="CAF5073876.1"/>
    <property type="molecule type" value="Genomic_DNA"/>
</dbReference>
<feature type="transmembrane region" description="Helical" evidence="6">
    <location>
        <begin position="52"/>
        <end position="73"/>
    </location>
</feature>
<proteinExistence type="inferred from homology"/>
<comment type="caution">
    <text evidence="7">The sequence shown here is derived from an EMBL/GenBank/DDBJ whole genome shotgun (WGS) entry which is preliminary data.</text>
</comment>
<keyword evidence="4 6" id="KW-1133">Transmembrane helix</keyword>
<organism evidence="7 9">
    <name type="scientific">Rotaria magnacalcarata</name>
    <dbReference type="NCBI Taxonomy" id="392030"/>
    <lineage>
        <taxon>Eukaryota</taxon>
        <taxon>Metazoa</taxon>
        <taxon>Spiralia</taxon>
        <taxon>Gnathifera</taxon>
        <taxon>Rotifera</taxon>
        <taxon>Eurotatoria</taxon>
        <taxon>Bdelloidea</taxon>
        <taxon>Philodinida</taxon>
        <taxon>Philodinidae</taxon>
        <taxon>Rotaria</taxon>
    </lineage>
</organism>
<feature type="transmembrane region" description="Helical" evidence="6">
    <location>
        <begin position="110"/>
        <end position="130"/>
    </location>
</feature>
<dbReference type="GO" id="GO:0015123">
    <property type="term" value="F:acetate transmembrane transporter activity"/>
    <property type="evidence" value="ECO:0007669"/>
    <property type="project" value="TreeGrafter"/>
</dbReference>
<comment type="similarity">
    <text evidence="2">Belongs to the acetate uptake transporter (AceTr) (TC 2.A.96) family.</text>
</comment>